<dbReference type="OrthoDB" id="1110630at2"/>
<dbReference type="PANTHER" id="PTHR35807">
    <property type="entry name" value="TRANSCRIPTIONAL REGULATOR REDD-RELATED"/>
    <property type="match status" value="1"/>
</dbReference>
<dbReference type="PANTHER" id="PTHR35807:SF1">
    <property type="entry name" value="TRANSCRIPTIONAL REGULATOR REDD"/>
    <property type="match status" value="1"/>
</dbReference>
<dbReference type="SUPFAM" id="SSF117281">
    <property type="entry name" value="Kelch motif"/>
    <property type="match status" value="1"/>
</dbReference>
<dbReference type="InterPro" id="IPR036388">
    <property type="entry name" value="WH-like_DNA-bd_sf"/>
</dbReference>
<reference evidence="1 2" key="1">
    <citation type="submission" date="2018-04" db="EMBL/GenBank/DDBJ databases">
        <title>Chitinophaga fuyangensis sp. nov., isolated from soil in a chemical factory.</title>
        <authorList>
            <person name="Chen K."/>
        </authorList>
    </citation>
    <scope>NUCLEOTIDE SEQUENCE [LARGE SCALE GENOMIC DNA]</scope>
    <source>
        <strain evidence="1 2">LY-1</strain>
    </source>
</reference>
<dbReference type="InterPro" id="IPR051677">
    <property type="entry name" value="AfsR-DnrI-RedD_regulator"/>
</dbReference>
<comment type="caution">
    <text evidence="1">The sequence shown here is derived from an EMBL/GenBank/DDBJ whole genome shotgun (WGS) entry which is preliminary data.</text>
</comment>
<dbReference type="GO" id="GO:0006355">
    <property type="term" value="P:regulation of DNA-templated transcription"/>
    <property type="evidence" value="ECO:0007669"/>
    <property type="project" value="TreeGrafter"/>
</dbReference>
<dbReference type="EMBL" id="QCYK01000002">
    <property type="protein sequence ID" value="PUZ26313.1"/>
    <property type="molecule type" value="Genomic_DNA"/>
</dbReference>
<organism evidence="1 2">
    <name type="scientific">Chitinophaga parva</name>
    <dbReference type="NCBI Taxonomy" id="2169414"/>
    <lineage>
        <taxon>Bacteria</taxon>
        <taxon>Pseudomonadati</taxon>
        <taxon>Bacteroidota</taxon>
        <taxon>Chitinophagia</taxon>
        <taxon>Chitinophagales</taxon>
        <taxon>Chitinophagaceae</taxon>
        <taxon>Chitinophaga</taxon>
    </lineage>
</organism>
<name>A0A2T7BJ75_9BACT</name>
<protein>
    <recommendedName>
        <fullName evidence="3">Galactose oxidase</fullName>
    </recommendedName>
</protein>
<keyword evidence="2" id="KW-1185">Reference proteome</keyword>
<dbReference type="AlphaFoldDB" id="A0A2T7BJ75"/>
<accession>A0A2T7BJ75</accession>
<dbReference type="InterPro" id="IPR011990">
    <property type="entry name" value="TPR-like_helical_dom_sf"/>
</dbReference>
<evidence type="ECO:0008006" key="3">
    <source>
        <dbReference type="Google" id="ProtNLM"/>
    </source>
</evidence>
<dbReference type="Proteomes" id="UP000244450">
    <property type="component" value="Unassembled WGS sequence"/>
</dbReference>
<dbReference type="Gene3D" id="2.120.10.80">
    <property type="entry name" value="Kelch-type beta propeller"/>
    <property type="match status" value="1"/>
</dbReference>
<evidence type="ECO:0000313" key="1">
    <source>
        <dbReference type="EMBL" id="PUZ26313.1"/>
    </source>
</evidence>
<proteinExistence type="predicted"/>
<sequence>MLLAHFAHAQEGYGLEFKAKNIVPEQRTALAIPDVQLSAGHDFTLSFDLSFVPQSSTYFGYVFRLIDNKEQNIDLIYNVHARALQLVTGNEFSGINDYMENPGALSREWRNIRLNIGVNARQIELWSGNQLIGKALLKMTLGHSLRLLFGANHDGSFKNIDLPPMRLRDVKVYRGENLQYHFPLAQTGGTQDTDLVRGKIAYVSNPVWLQPRYHHWQPAGSWTLSGNASLAFNSKQGIVYIMGQDELLQMDVAHRHLQTIPLTRHTGAPPGNQSLYDEQHGQLYNFFPDTASVAVFDSAHQRWSYALDSNITTHFWHPALFYSNVDSAMYVIGGYGDYQYKNLLRRYHPDTRRWDTPSVHGDRFTPRYLSAVGMNAQSDTAYILGGYGSIQGEQLLNPHNLYDLTVYDIRNRRYKKIYTLPKPAAPFAFAGNLVIDSMQHAGFALVFANDCMQSSLQLVKVDLQHPQYQRLGSEISFPFIDTKSDAALYYCAQTGELVAVTYYAANNKTSVVKMYTLLMPVNVPPPIAVTSRWWRISSKWRAGAAVLFLLVAGWCGWRFLRTRKRTGEITPAPAIPEALPEIEAAPLMETHMGLEPAPPAQAAPLSEIPPVAHADTETPAAVDASFKPVATITPPPDTPGPAPTAHSSVRLFGGFQVLDANGEDISRQFSPLVKELFLLILLPNIMGSHGITTERLTELLWPNMTPAAAKNNRSVNIAKLRSLLEKLGPYALVKEKGKWKLLLDEDNIHIDVLSWQRLPPFHEDPDQHLALLKNGALLDGLDYPWLDSYRNEINSQVITALDTYLQARHDQLSPALMITLCNCMLQFDALSEDAVIYKCRALVQLHQHASARKIYQRFQEEYLSIYGEKFERDYAQSSV</sequence>
<dbReference type="GO" id="GO:0003677">
    <property type="term" value="F:DNA binding"/>
    <property type="evidence" value="ECO:0007669"/>
    <property type="project" value="TreeGrafter"/>
</dbReference>
<evidence type="ECO:0000313" key="2">
    <source>
        <dbReference type="Proteomes" id="UP000244450"/>
    </source>
</evidence>
<dbReference type="InterPro" id="IPR015915">
    <property type="entry name" value="Kelch-typ_b-propeller"/>
</dbReference>
<dbReference type="RefSeq" id="WP_108688151.1">
    <property type="nucleotide sequence ID" value="NZ_QCYK01000002.1"/>
</dbReference>
<dbReference type="Gene3D" id="1.10.10.10">
    <property type="entry name" value="Winged helix-like DNA-binding domain superfamily/Winged helix DNA-binding domain"/>
    <property type="match status" value="1"/>
</dbReference>
<dbReference type="Gene3D" id="1.25.40.10">
    <property type="entry name" value="Tetratricopeptide repeat domain"/>
    <property type="match status" value="1"/>
</dbReference>
<gene>
    <name evidence="1" type="ORF">DCC81_19010</name>
</gene>